<evidence type="ECO:0000256" key="3">
    <source>
        <dbReference type="ARBA" id="ARBA00023121"/>
    </source>
</evidence>
<dbReference type="InterPro" id="IPR000582">
    <property type="entry name" value="Acyl-CoA-binding_protein"/>
</dbReference>
<dbReference type="SMART" id="SM00248">
    <property type="entry name" value="ANK"/>
    <property type="match status" value="3"/>
</dbReference>
<dbReference type="Pfam" id="PF12796">
    <property type="entry name" value="Ank_2"/>
    <property type="match status" value="1"/>
</dbReference>
<dbReference type="InterPro" id="IPR014352">
    <property type="entry name" value="FERM/acyl-CoA-bd_prot_sf"/>
</dbReference>
<dbReference type="InterPro" id="IPR036770">
    <property type="entry name" value="Ankyrin_rpt-contain_sf"/>
</dbReference>
<dbReference type="Pfam" id="PF00887">
    <property type="entry name" value="ACBP"/>
    <property type="match status" value="1"/>
</dbReference>
<dbReference type="EMBL" id="HBIJ01011078">
    <property type="protein sequence ID" value="CAE0366821.1"/>
    <property type="molecule type" value="Transcribed_RNA"/>
</dbReference>
<keyword evidence="1" id="KW-0677">Repeat</keyword>
<dbReference type="PANTHER" id="PTHR24119:SF0">
    <property type="entry name" value="ACYL-COA-BINDING DOMAIN-CONTAINING PROTEIN 6"/>
    <property type="match status" value="1"/>
</dbReference>
<evidence type="ECO:0000256" key="4">
    <source>
        <dbReference type="PROSITE-ProRule" id="PRU00023"/>
    </source>
</evidence>
<feature type="repeat" description="ANK" evidence="4">
    <location>
        <begin position="175"/>
        <end position="207"/>
    </location>
</feature>
<reference evidence="6" key="1">
    <citation type="submission" date="2021-01" db="EMBL/GenBank/DDBJ databases">
        <authorList>
            <person name="Corre E."/>
            <person name="Pelletier E."/>
            <person name="Niang G."/>
            <person name="Scheremetjew M."/>
            <person name="Finn R."/>
            <person name="Kale V."/>
            <person name="Holt S."/>
            <person name="Cochrane G."/>
            <person name="Meng A."/>
            <person name="Brown T."/>
            <person name="Cohen L."/>
        </authorList>
    </citation>
    <scope>NUCLEOTIDE SEQUENCE</scope>
    <source>
        <strain evidence="6">CCMP1510</strain>
    </source>
</reference>
<keyword evidence="2 4" id="KW-0040">ANK repeat</keyword>
<feature type="repeat" description="ANK" evidence="4">
    <location>
        <begin position="142"/>
        <end position="174"/>
    </location>
</feature>
<dbReference type="InterPro" id="IPR035984">
    <property type="entry name" value="Acyl-CoA-binding_sf"/>
</dbReference>
<proteinExistence type="predicted"/>
<dbReference type="GO" id="GO:0000062">
    <property type="term" value="F:fatty-acyl-CoA binding"/>
    <property type="evidence" value="ECO:0007669"/>
    <property type="project" value="InterPro"/>
</dbReference>
<dbReference type="PROSITE" id="PS50088">
    <property type="entry name" value="ANK_REPEAT"/>
    <property type="match status" value="2"/>
</dbReference>
<dbReference type="Gene3D" id="1.20.80.10">
    <property type="match status" value="1"/>
</dbReference>
<dbReference type="SUPFAM" id="SSF48403">
    <property type="entry name" value="Ankyrin repeat"/>
    <property type="match status" value="1"/>
</dbReference>
<sequence length="238" mass="25925">METLQQEFESAVEEVRKKNGIDVESQLLLYGLYKQATIGDCEQSCPAMWKMEAMAKWRAWIDRKGLSKNDAMQAYVVLAQNLSSSNTQALGGRSVSTLVQTDEEEIEDHASAIVRAARSGDLASVEAILASDQSASHCLDTERRTPLHWSADRGHFHICAKLIQAGAEINAQDLGGLTPLAYAVTCEHPDIITLLIQAGADPLISDEDGDTPFSIASPDIIPLLQRRVLSSSSENSSR</sequence>
<dbReference type="PROSITE" id="PS50297">
    <property type="entry name" value="ANK_REP_REGION"/>
    <property type="match status" value="2"/>
</dbReference>
<dbReference type="Gene3D" id="1.25.40.20">
    <property type="entry name" value="Ankyrin repeat-containing domain"/>
    <property type="match status" value="1"/>
</dbReference>
<dbReference type="PANTHER" id="PTHR24119">
    <property type="entry name" value="ACYL-COA-BINDING DOMAIN-CONTAINING PROTEIN 6"/>
    <property type="match status" value="1"/>
</dbReference>
<keyword evidence="3" id="KW-0446">Lipid-binding</keyword>
<feature type="domain" description="ACB" evidence="5">
    <location>
        <begin position="4"/>
        <end position="88"/>
    </location>
</feature>
<dbReference type="PRINTS" id="PR00689">
    <property type="entry name" value="ACOABINDINGP"/>
</dbReference>
<organism evidence="6">
    <name type="scientific">Aureoumbra lagunensis</name>
    <dbReference type="NCBI Taxonomy" id="44058"/>
    <lineage>
        <taxon>Eukaryota</taxon>
        <taxon>Sar</taxon>
        <taxon>Stramenopiles</taxon>
        <taxon>Ochrophyta</taxon>
        <taxon>Pelagophyceae</taxon>
        <taxon>Pelagomonadales</taxon>
        <taxon>Aureoumbra</taxon>
    </lineage>
</organism>
<evidence type="ECO:0000256" key="2">
    <source>
        <dbReference type="ARBA" id="ARBA00023043"/>
    </source>
</evidence>
<accession>A0A7S3JW68</accession>
<dbReference type="InterPro" id="IPR002110">
    <property type="entry name" value="Ankyrin_rpt"/>
</dbReference>
<evidence type="ECO:0000313" key="6">
    <source>
        <dbReference type="EMBL" id="CAE0366821.1"/>
    </source>
</evidence>
<dbReference type="AlphaFoldDB" id="A0A7S3JW68"/>
<dbReference type="SUPFAM" id="SSF47027">
    <property type="entry name" value="Acyl-CoA binding protein"/>
    <property type="match status" value="1"/>
</dbReference>
<evidence type="ECO:0000259" key="5">
    <source>
        <dbReference type="PROSITE" id="PS51228"/>
    </source>
</evidence>
<dbReference type="PROSITE" id="PS51228">
    <property type="entry name" value="ACB_2"/>
    <property type="match status" value="1"/>
</dbReference>
<name>A0A7S3JW68_9STRA</name>
<evidence type="ECO:0000256" key="1">
    <source>
        <dbReference type="ARBA" id="ARBA00022737"/>
    </source>
</evidence>
<gene>
    <name evidence="6" type="ORF">ALAG00032_LOCUS7569</name>
</gene>
<protein>
    <recommendedName>
        <fullName evidence="5">ACB domain-containing protein</fullName>
    </recommendedName>
</protein>